<feature type="compositionally biased region" description="Basic and acidic residues" evidence="6">
    <location>
        <begin position="370"/>
        <end position="385"/>
    </location>
</feature>
<protein>
    <recommendedName>
        <fullName evidence="11">Zinc finger CCCH domain-containing protein 18</fullName>
    </recommendedName>
</protein>
<dbReference type="Gene3D" id="2.30.30.1190">
    <property type="match status" value="1"/>
</dbReference>
<feature type="domain" description="C3H1-type" evidence="7">
    <location>
        <begin position="133"/>
        <end position="160"/>
    </location>
</feature>
<keyword evidence="5" id="KW-0175">Coiled coil</keyword>
<keyword evidence="2 4" id="KW-0863">Zinc-finger</keyword>
<dbReference type="InterPro" id="IPR000467">
    <property type="entry name" value="G_patch_dom"/>
</dbReference>
<dbReference type="PROSITE" id="PS50103">
    <property type="entry name" value="ZF_C3H1"/>
    <property type="match status" value="1"/>
</dbReference>
<evidence type="ECO:0000313" key="10">
    <source>
        <dbReference type="Proteomes" id="UP000682877"/>
    </source>
</evidence>
<feature type="region of interest" description="Disordered" evidence="6">
    <location>
        <begin position="349"/>
        <end position="385"/>
    </location>
</feature>
<feature type="domain" description="G-patch" evidence="8">
    <location>
        <begin position="297"/>
        <end position="343"/>
    </location>
</feature>
<evidence type="ECO:0000313" key="9">
    <source>
        <dbReference type="EMBL" id="CAE6007446.1"/>
    </source>
</evidence>
<dbReference type="SMART" id="SM00443">
    <property type="entry name" value="G_patch"/>
    <property type="match status" value="1"/>
</dbReference>
<proteinExistence type="predicted"/>
<dbReference type="PANTHER" id="PTHR47650:SF2">
    <property type="entry name" value="ZINC FINGER CCCH DOMAIN-CONTAINING PROTEIN 22"/>
    <property type="match status" value="1"/>
</dbReference>
<organism evidence="9 10">
    <name type="scientific">Arabidopsis arenosa</name>
    <name type="common">Sand rock-cress</name>
    <name type="synonym">Cardaminopsis arenosa</name>
    <dbReference type="NCBI Taxonomy" id="38785"/>
    <lineage>
        <taxon>Eukaryota</taxon>
        <taxon>Viridiplantae</taxon>
        <taxon>Streptophyta</taxon>
        <taxon>Embryophyta</taxon>
        <taxon>Tracheophyta</taxon>
        <taxon>Spermatophyta</taxon>
        <taxon>Magnoliopsida</taxon>
        <taxon>eudicotyledons</taxon>
        <taxon>Gunneridae</taxon>
        <taxon>Pentapetalae</taxon>
        <taxon>rosids</taxon>
        <taxon>malvids</taxon>
        <taxon>Brassicales</taxon>
        <taxon>Brassicaceae</taxon>
        <taxon>Camelineae</taxon>
        <taxon>Arabidopsis</taxon>
    </lineage>
</organism>
<keyword evidence="3 4" id="KW-0862">Zinc</keyword>
<evidence type="ECO:0000256" key="1">
    <source>
        <dbReference type="ARBA" id="ARBA00022723"/>
    </source>
</evidence>
<sequence length="495" mass="55683">MASEENKALEDLLDIQLQEQKESLSAIDEALISDPSNPELLSVHEELLSAIKEVEEGLLHLKRARLLQEADIVLNGLNHDARVKDLDELEPEKKDLDGSKCRFRHTDGRWYNGRIIGFEGSDSAKISFLTPTSESMMICKFFTQQRCRYGSSCRSSHGLDVPISSLKNYEQTEWKQSMVGSKIWAVSGSKFDIWRKAELESWDDELQVGGVVFIDDRSSAKLGSDALALSEFAQMTDDDGEEEDEEDEELSASDTEDSVSSDYDEESPQGIGFLESTNLPRGVQTDTALFAKWENHTRGIASKMMASMGYREGMGLGVSGQGILNPILVKVLPAKRSLDYALEHIRNGECKSDKQKKKRSRGGKRKRGKKFAEAAKAAKQEEESKPDLFSLINEQIFPTHHEKVNSIESVKKRENKSPVDRKDLVAYQDEVKDLKLEVMKLEQMVNRNKKDQVVSEAATRRLKEVRKALASTLASQEAASNAVVSKEKEKKWLKF</sequence>
<dbReference type="PROSITE" id="PS50174">
    <property type="entry name" value="G_PATCH"/>
    <property type="match status" value="1"/>
</dbReference>
<dbReference type="PANTHER" id="PTHR47650">
    <property type="entry name" value="ZINC FINGER CCCH DOMAIN-CONTAINING PROTEIN 22"/>
    <property type="match status" value="1"/>
</dbReference>
<evidence type="ECO:0008006" key="11">
    <source>
        <dbReference type="Google" id="ProtNLM"/>
    </source>
</evidence>
<name>A0A8S2A0V0_ARAAE</name>
<dbReference type="AlphaFoldDB" id="A0A8S2A0V0"/>
<gene>
    <name evidence="9" type="ORF">AARE701A_LOCUS9511</name>
</gene>
<evidence type="ECO:0000256" key="5">
    <source>
        <dbReference type="SAM" id="Coils"/>
    </source>
</evidence>
<keyword evidence="1 4" id="KW-0479">Metal-binding</keyword>
<evidence type="ECO:0000256" key="2">
    <source>
        <dbReference type="ARBA" id="ARBA00022771"/>
    </source>
</evidence>
<dbReference type="Pfam" id="PF18044">
    <property type="entry name" value="zf-CCCH_4"/>
    <property type="match status" value="1"/>
</dbReference>
<evidence type="ECO:0000256" key="6">
    <source>
        <dbReference type="SAM" id="MobiDB-lite"/>
    </source>
</evidence>
<dbReference type="Proteomes" id="UP000682877">
    <property type="component" value="Chromosome 4"/>
</dbReference>
<dbReference type="EMBL" id="LR999454">
    <property type="protein sequence ID" value="CAE6007446.1"/>
    <property type="molecule type" value="Genomic_DNA"/>
</dbReference>
<dbReference type="InterPro" id="IPR041367">
    <property type="entry name" value="Znf-CCCH_4"/>
</dbReference>
<feature type="region of interest" description="Disordered" evidence="6">
    <location>
        <begin position="236"/>
        <end position="278"/>
    </location>
</feature>
<reference evidence="9" key="1">
    <citation type="submission" date="2021-01" db="EMBL/GenBank/DDBJ databases">
        <authorList>
            <person name="Bezrukov I."/>
        </authorList>
    </citation>
    <scope>NUCLEOTIDE SEQUENCE</scope>
</reference>
<dbReference type="GO" id="GO:0008270">
    <property type="term" value="F:zinc ion binding"/>
    <property type="evidence" value="ECO:0007669"/>
    <property type="project" value="UniProtKB-KW"/>
</dbReference>
<feature type="zinc finger region" description="C3H1-type" evidence="4">
    <location>
        <begin position="133"/>
        <end position="160"/>
    </location>
</feature>
<feature type="coiled-coil region" evidence="5">
    <location>
        <begin position="424"/>
        <end position="451"/>
    </location>
</feature>
<evidence type="ECO:0000256" key="4">
    <source>
        <dbReference type="PROSITE-ProRule" id="PRU00723"/>
    </source>
</evidence>
<dbReference type="InterPro" id="IPR000571">
    <property type="entry name" value="Znf_CCCH"/>
</dbReference>
<dbReference type="Pfam" id="PF01585">
    <property type="entry name" value="G-patch"/>
    <property type="match status" value="1"/>
</dbReference>
<evidence type="ECO:0000259" key="7">
    <source>
        <dbReference type="PROSITE" id="PS50103"/>
    </source>
</evidence>
<evidence type="ECO:0000256" key="3">
    <source>
        <dbReference type="ARBA" id="ARBA00022833"/>
    </source>
</evidence>
<evidence type="ECO:0000259" key="8">
    <source>
        <dbReference type="PROSITE" id="PS50174"/>
    </source>
</evidence>
<feature type="compositionally biased region" description="Acidic residues" evidence="6">
    <location>
        <begin position="236"/>
        <end position="267"/>
    </location>
</feature>
<feature type="compositionally biased region" description="Basic residues" evidence="6">
    <location>
        <begin position="354"/>
        <end position="369"/>
    </location>
</feature>
<keyword evidence="10" id="KW-1185">Reference proteome</keyword>
<dbReference type="SMART" id="SM00356">
    <property type="entry name" value="ZnF_C3H1"/>
    <property type="match status" value="1"/>
</dbReference>
<accession>A0A8S2A0V0</accession>
<dbReference type="GO" id="GO:0003676">
    <property type="term" value="F:nucleic acid binding"/>
    <property type="evidence" value="ECO:0007669"/>
    <property type="project" value="InterPro"/>
</dbReference>